<evidence type="ECO:0000313" key="1">
    <source>
        <dbReference type="EMBL" id="BDI30520.1"/>
    </source>
</evidence>
<name>A0A402CVT2_9BACT</name>
<dbReference type="InterPro" id="IPR009875">
    <property type="entry name" value="PilZ_domain"/>
</dbReference>
<keyword evidence="2" id="KW-1185">Reference proteome</keyword>
<evidence type="ECO:0000313" key="2">
    <source>
        <dbReference type="Proteomes" id="UP000287394"/>
    </source>
</evidence>
<accession>A0A402CVT2</accession>
<dbReference type="AlphaFoldDB" id="A0A402CVT2"/>
<dbReference type="Proteomes" id="UP000287394">
    <property type="component" value="Chromosome"/>
</dbReference>
<reference evidence="1 2" key="1">
    <citation type="journal article" date="2019" name="Int. J. Syst. Evol. Microbiol.">
        <title>Capsulimonas corticalis gen. nov., sp. nov., an aerobic capsulated bacterium, of a novel bacterial order, Capsulimonadales ord. nov., of the class Armatimonadia of the phylum Armatimonadetes.</title>
        <authorList>
            <person name="Li J."/>
            <person name="Kudo C."/>
            <person name="Tonouchi A."/>
        </authorList>
    </citation>
    <scope>NUCLEOTIDE SEQUENCE [LARGE SCALE GENOMIC DNA]</scope>
    <source>
        <strain evidence="1 2">AX-7</strain>
    </source>
</reference>
<dbReference type="EMBL" id="AP025739">
    <property type="protein sequence ID" value="BDI30520.1"/>
    <property type="molecule type" value="Genomic_DNA"/>
</dbReference>
<dbReference type="Gene3D" id="2.40.10.220">
    <property type="entry name" value="predicted glycosyltransferase like domains"/>
    <property type="match status" value="1"/>
</dbReference>
<sequence length="257" mass="28301">MDFWKFWSPVMDRPSPKSGRLPTVGEAVRLQVAQGDRVGVYYATVRVVTMRRIVLDTAEEGIFDPDGLWETSKTEAPATTTSAAASLPARTALVVSFVRGSGLFKFSTRVVGVSRSSQITILRPRQVTQVQRREFYRLPLHAPTTFRVSSRGGDGSMRLAGRLVNMSGGGALLAAPKPIPGGLRVTVRVPAGKDGEQIDVEAESLDCHIASQGVSRIYLVRLSFIGPPTMTEEDREAIVAYIFEQQRIVLRNRKLMR</sequence>
<gene>
    <name evidence="1" type="ORF">CCAX7_25710</name>
</gene>
<organism evidence="1 2">
    <name type="scientific">Capsulimonas corticalis</name>
    <dbReference type="NCBI Taxonomy" id="2219043"/>
    <lineage>
        <taxon>Bacteria</taxon>
        <taxon>Bacillati</taxon>
        <taxon>Armatimonadota</taxon>
        <taxon>Armatimonadia</taxon>
        <taxon>Capsulimonadales</taxon>
        <taxon>Capsulimonadaceae</taxon>
        <taxon>Capsulimonas</taxon>
    </lineage>
</organism>
<dbReference type="Pfam" id="PF07238">
    <property type="entry name" value="PilZ"/>
    <property type="match status" value="1"/>
</dbReference>
<dbReference type="KEGG" id="ccot:CCAX7_25710"/>
<dbReference type="OrthoDB" id="9783080at2"/>
<dbReference type="SUPFAM" id="SSF141371">
    <property type="entry name" value="PilZ domain-like"/>
    <property type="match status" value="1"/>
</dbReference>
<dbReference type="RefSeq" id="WP_119321467.1">
    <property type="nucleotide sequence ID" value="NZ_AP025739.1"/>
</dbReference>
<protein>
    <submittedName>
        <fullName evidence="1">Uncharacterized protein</fullName>
    </submittedName>
</protein>
<dbReference type="GO" id="GO:0035438">
    <property type="term" value="F:cyclic-di-GMP binding"/>
    <property type="evidence" value="ECO:0007669"/>
    <property type="project" value="InterPro"/>
</dbReference>
<proteinExistence type="predicted"/>